<evidence type="ECO:0000313" key="1">
    <source>
        <dbReference type="EMBL" id="TFK64097.1"/>
    </source>
</evidence>
<evidence type="ECO:0000313" key="2">
    <source>
        <dbReference type="Proteomes" id="UP000308600"/>
    </source>
</evidence>
<dbReference type="EMBL" id="ML208489">
    <property type="protein sequence ID" value="TFK64097.1"/>
    <property type="molecule type" value="Genomic_DNA"/>
</dbReference>
<sequence length="263" mass="28176">MVNFLSESDAQKQGLAYVNDAGNFVMAVDSTNPVGANGNRNSVRIFSPNPYNTGLFIADIKHMPVGCSVWPAYWTVGPNWPSGGEIDVLEGVHNQYGNQMTLHTSPSPGCQAANNVPATARLATQQCAVLNGDNTGCAFVSDDGSSYGTGFNNVGGGVYAHQWTASAIKIWFFPRSQIPQDIYQETPNPSGWGEPDATWSANSCDIGSHFSDHVITFDITLCGDWAGATFNSAGCPGTCAQFVANPDNFKNAFWEVQGVRVYQ</sequence>
<proteinExistence type="predicted"/>
<accession>A0ACD3AEC0</accession>
<dbReference type="Proteomes" id="UP000308600">
    <property type="component" value="Unassembled WGS sequence"/>
</dbReference>
<keyword evidence="1" id="KW-0378">Hydrolase</keyword>
<protein>
    <submittedName>
        <fullName evidence="1">Glycoside hydrolase family 16 protein</fullName>
    </submittedName>
</protein>
<gene>
    <name evidence="1" type="ORF">BDN72DRAFT_872149</name>
</gene>
<keyword evidence="2" id="KW-1185">Reference proteome</keyword>
<organism evidence="1 2">
    <name type="scientific">Pluteus cervinus</name>
    <dbReference type="NCBI Taxonomy" id="181527"/>
    <lineage>
        <taxon>Eukaryota</taxon>
        <taxon>Fungi</taxon>
        <taxon>Dikarya</taxon>
        <taxon>Basidiomycota</taxon>
        <taxon>Agaricomycotina</taxon>
        <taxon>Agaricomycetes</taxon>
        <taxon>Agaricomycetidae</taxon>
        <taxon>Agaricales</taxon>
        <taxon>Pluteineae</taxon>
        <taxon>Pluteaceae</taxon>
        <taxon>Pluteus</taxon>
    </lineage>
</organism>
<reference evidence="1 2" key="1">
    <citation type="journal article" date="2019" name="Nat. Ecol. Evol.">
        <title>Megaphylogeny resolves global patterns of mushroom evolution.</title>
        <authorList>
            <person name="Varga T."/>
            <person name="Krizsan K."/>
            <person name="Foldi C."/>
            <person name="Dima B."/>
            <person name="Sanchez-Garcia M."/>
            <person name="Sanchez-Ramirez S."/>
            <person name="Szollosi G.J."/>
            <person name="Szarkandi J.G."/>
            <person name="Papp V."/>
            <person name="Albert L."/>
            <person name="Andreopoulos W."/>
            <person name="Angelini C."/>
            <person name="Antonin V."/>
            <person name="Barry K.W."/>
            <person name="Bougher N.L."/>
            <person name="Buchanan P."/>
            <person name="Buyck B."/>
            <person name="Bense V."/>
            <person name="Catcheside P."/>
            <person name="Chovatia M."/>
            <person name="Cooper J."/>
            <person name="Damon W."/>
            <person name="Desjardin D."/>
            <person name="Finy P."/>
            <person name="Geml J."/>
            <person name="Haridas S."/>
            <person name="Hughes K."/>
            <person name="Justo A."/>
            <person name="Karasinski D."/>
            <person name="Kautmanova I."/>
            <person name="Kiss B."/>
            <person name="Kocsube S."/>
            <person name="Kotiranta H."/>
            <person name="LaButti K.M."/>
            <person name="Lechner B.E."/>
            <person name="Liimatainen K."/>
            <person name="Lipzen A."/>
            <person name="Lukacs Z."/>
            <person name="Mihaltcheva S."/>
            <person name="Morgado L.N."/>
            <person name="Niskanen T."/>
            <person name="Noordeloos M.E."/>
            <person name="Ohm R.A."/>
            <person name="Ortiz-Santana B."/>
            <person name="Ovrebo C."/>
            <person name="Racz N."/>
            <person name="Riley R."/>
            <person name="Savchenko A."/>
            <person name="Shiryaev A."/>
            <person name="Soop K."/>
            <person name="Spirin V."/>
            <person name="Szebenyi C."/>
            <person name="Tomsovsky M."/>
            <person name="Tulloss R.E."/>
            <person name="Uehling J."/>
            <person name="Grigoriev I.V."/>
            <person name="Vagvolgyi C."/>
            <person name="Papp T."/>
            <person name="Martin F.M."/>
            <person name="Miettinen O."/>
            <person name="Hibbett D.S."/>
            <person name="Nagy L.G."/>
        </authorList>
    </citation>
    <scope>NUCLEOTIDE SEQUENCE [LARGE SCALE GENOMIC DNA]</scope>
    <source>
        <strain evidence="1 2">NL-1719</strain>
    </source>
</reference>
<name>A0ACD3AEC0_9AGAR</name>